<organism evidence="7 8">
    <name type="scientific">Acorus calamus</name>
    <name type="common">Sweet flag</name>
    <dbReference type="NCBI Taxonomy" id="4465"/>
    <lineage>
        <taxon>Eukaryota</taxon>
        <taxon>Viridiplantae</taxon>
        <taxon>Streptophyta</taxon>
        <taxon>Embryophyta</taxon>
        <taxon>Tracheophyta</taxon>
        <taxon>Spermatophyta</taxon>
        <taxon>Magnoliopsida</taxon>
        <taxon>Liliopsida</taxon>
        <taxon>Acoraceae</taxon>
        <taxon>Acorus</taxon>
    </lineage>
</organism>
<evidence type="ECO:0000256" key="2">
    <source>
        <dbReference type="ARBA" id="ARBA00023015"/>
    </source>
</evidence>
<dbReference type="InterPro" id="IPR013324">
    <property type="entry name" value="RNA_pol_sigma_r3/r4-like"/>
</dbReference>
<comment type="caution">
    <text evidence="7">The sequence shown here is derived from an EMBL/GenBank/DDBJ whole genome shotgun (WGS) entry which is preliminary data.</text>
</comment>
<dbReference type="GO" id="GO:0016987">
    <property type="term" value="F:sigma factor activity"/>
    <property type="evidence" value="ECO:0007669"/>
    <property type="project" value="UniProtKB-KW"/>
</dbReference>
<dbReference type="PRINTS" id="PR00046">
    <property type="entry name" value="SIGMA70FCT"/>
</dbReference>
<proteinExistence type="inferred from homology"/>
<dbReference type="GO" id="GO:0006352">
    <property type="term" value="P:DNA-templated transcription initiation"/>
    <property type="evidence" value="ECO:0007669"/>
    <property type="project" value="InterPro"/>
</dbReference>
<dbReference type="CDD" id="cd06171">
    <property type="entry name" value="Sigma70_r4"/>
    <property type="match status" value="1"/>
</dbReference>
<dbReference type="PANTHER" id="PTHR30603">
    <property type="entry name" value="RNA POLYMERASE SIGMA FACTOR RPO"/>
    <property type="match status" value="1"/>
</dbReference>
<keyword evidence="4" id="KW-0238">DNA-binding</keyword>
<dbReference type="Gene3D" id="1.10.10.10">
    <property type="entry name" value="Winged helix-like DNA-binding domain superfamily/Winged helix DNA-binding domain"/>
    <property type="match status" value="1"/>
</dbReference>
<accession>A0AAV9E536</accession>
<dbReference type="EMBL" id="JAUJYO010000009">
    <property type="protein sequence ID" value="KAK1308710.1"/>
    <property type="molecule type" value="Genomic_DNA"/>
</dbReference>
<dbReference type="InterPro" id="IPR007624">
    <property type="entry name" value="RNA_pol_sigma70_r3"/>
</dbReference>
<reference evidence="7" key="2">
    <citation type="submission" date="2023-06" db="EMBL/GenBank/DDBJ databases">
        <authorList>
            <person name="Ma L."/>
            <person name="Liu K.-W."/>
            <person name="Li Z."/>
            <person name="Hsiao Y.-Y."/>
            <person name="Qi Y."/>
            <person name="Fu T."/>
            <person name="Tang G."/>
            <person name="Zhang D."/>
            <person name="Sun W.-H."/>
            <person name="Liu D.-K."/>
            <person name="Li Y."/>
            <person name="Chen G.-Z."/>
            <person name="Liu X.-D."/>
            <person name="Liao X.-Y."/>
            <person name="Jiang Y.-T."/>
            <person name="Yu X."/>
            <person name="Hao Y."/>
            <person name="Huang J."/>
            <person name="Zhao X.-W."/>
            <person name="Ke S."/>
            <person name="Chen Y.-Y."/>
            <person name="Wu W.-L."/>
            <person name="Hsu J.-L."/>
            <person name="Lin Y.-F."/>
            <person name="Huang M.-D."/>
            <person name="Li C.-Y."/>
            <person name="Huang L."/>
            <person name="Wang Z.-W."/>
            <person name="Zhao X."/>
            <person name="Zhong W.-Y."/>
            <person name="Peng D.-H."/>
            <person name="Ahmad S."/>
            <person name="Lan S."/>
            <person name="Zhang J.-S."/>
            <person name="Tsai W.-C."/>
            <person name="Van De Peer Y."/>
            <person name="Liu Z.-J."/>
        </authorList>
    </citation>
    <scope>NUCLEOTIDE SEQUENCE</scope>
    <source>
        <strain evidence="7">CP</strain>
        <tissue evidence="7">Leaves</tissue>
    </source>
</reference>
<dbReference type="InterPro" id="IPR000943">
    <property type="entry name" value="RNA_pol_sigma70"/>
</dbReference>
<keyword evidence="5" id="KW-0804">Transcription</keyword>
<name>A0AAV9E536_ACOCL</name>
<dbReference type="InterPro" id="IPR007630">
    <property type="entry name" value="RNA_pol_sigma70_r4"/>
</dbReference>
<dbReference type="AlphaFoldDB" id="A0AAV9E536"/>
<gene>
    <name evidence="7" type="ORF">QJS10_CPA09g01789</name>
</gene>
<reference evidence="7" key="1">
    <citation type="journal article" date="2023" name="Nat. Commun.">
        <title>Diploid and tetraploid genomes of Acorus and the evolution of monocots.</title>
        <authorList>
            <person name="Ma L."/>
            <person name="Liu K.W."/>
            <person name="Li Z."/>
            <person name="Hsiao Y.Y."/>
            <person name="Qi Y."/>
            <person name="Fu T."/>
            <person name="Tang G.D."/>
            <person name="Zhang D."/>
            <person name="Sun W.H."/>
            <person name="Liu D.K."/>
            <person name="Li Y."/>
            <person name="Chen G.Z."/>
            <person name="Liu X.D."/>
            <person name="Liao X.Y."/>
            <person name="Jiang Y.T."/>
            <person name="Yu X."/>
            <person name="Hao Y."/>
            <person name="Huang J."/>
            <person name="Zhao X.W."/>
            <person name="Ke S."/>
            <person name="Chen Y.Y."/>
            <person name="Wu W.L."/>
            <person name="Hsu J.L."/>
            <person name="Lin Y.F."/>
            <person name="Huang M.D."/>
            <person name="Li C.Y."/>
            <person name="Huang L."/>
            <person name="Wang Z.W."/>
            <person name="Zhao X."/>
            <person name="Zhong W.Y."/>
            <person name="Peng D.H."/>
            <person name="Ahmad S."/>
            <person name="Lan S."/>
            <person name="Zhang J.S."/>
            <person name="Tsai W.C."/>
            <person name="Van de Peer Y."/>
            <person name="Liu Z.J."/>
        </authorList>
    </citation>
    <scope>NUCLEOTIDE SEQUENCE</scope>
    <source>
        <strain evidence="7">CP</strain>
    </source>
</reference>
<dbReference type="InterPro" id="IPR036388">
    <property type="entry name" value="WH-like_DNA-bd_sf"/>
</dbReference>
<dbReference type="Gene3D" id="1.20.120.1810">
    <property type="match status" value="1"/>
</dbReference>
<protein>
    <recommendedName>
        <fullName evidence="6">RNA polymerase sigma-70 domain-containing protein</fullName>
    </recommendedName>
</protein>
<keyword evidence="8" id="KW-1185">Reference proteome</keyword>
<evidence type="ECO:0000256" key="3">
    <source>
        <dbReference type="ARBA" id="ARBA00023082"/>
    </source>
</evidence>
<keyword evidence="3" id="KW-0731">Sigma factor</keyword>
<evidence type="ECO:0000259" key="6">
    <source>
        <dbReference type="PROSITE" id="PS00716"/>
    </source>
</evidence>
<dbReference type="PANTHER" id="PTHR30603:SF45">
    <property type="entry name" value="RNA POLYMERASE SIGMA FACTOR SIGF, CHLOROPLASTIC"/>
    <property type="match status" value="1"/>
</dbReference>
<dbReference type="Proteomes" id="UP001180020">
    <property type="component" value="Unassembled WGS sequence"/>
</dbReference>
<keyword evidence="2" id="KW-0805">Transcription regulation</keyword>
<dbReference type="PROSITE" id="PS00716">
    <property type="entry name" value="SIGMA70_2"/>
    <property type="match status" value="1"/>
</dbReference>
<evidence type="ECO:0000313" key="8">
    <source>
        <dbReference type="Proteomes" id="UP001180020"/>
    </source>
</evidence>
<dbReference type="SUPFAM" id="SSF88946">
    <property type="entry name" value="Sigma2 domain of RNA polymerase sigma factors"/>
    <property type="match status" value="1"/>
</dbReference>
<dbReference type="InterPro" id="IPR014284">
    <property type="entry name" value="RNA_pol_sigma-70_dom"/>
</dbReference>
<evidence type="ECO:0000256" key="5">
    <source>
        <dbReference type="ARBA" id="ARBA00023163"/>
    </source>
</evidence>
<evidence type="ECO:0000256" key="4">
    <source>
        <dbReference type="ARBA" id="ARBA00023125"/>
    </source>
</evidence>
<dbReference type="InterPro" id="IPR013325">
    <property type="entry name" value="RNA_pol_sigma_r2"/>
</dbReference>
<evidence type="ECO:0000256" key="1">
    <source>
        <dbReference type="ARBA" id="ARBA00007788"/>
    </source>
</evidence>
<dbReference type="SUPFAM" id="SSF88659">
    <property type="entry name" value="Sigma3 and sigma4 domains of RNA polymerase sigma factors"/>
    <property type="match status" value="2"/>
</dbReference>
<evidence type="ECO:0000313" key="7">
    <source>
        <dbReference type="EMBL" id="KAK1308710.1"/>
    </source>
</evidence>
<dbReference type="InterPro" id="IPR050239">
    <property type="entry name" value="Sigma-70_RNA_pol_init_factors"/>
</dbReference>
<feature type="domain" description="RNA polymerase sigma-70" evidence="6">
    <location>
        <begin position="489"/>
        <end position="515"/>
    </location>
</feature>
<comment type="similarity">
    <text evidence="1">Belongs to the sigma-70 factor family.</text>
</comment>
<dbReference type="Pfam" id="PF04545">
    <property type="entry name" value="Sigma70_r4"/>
    <property type="match status" value="1"/>
</dbReference>
<dbReference type="Pfam" id="PF04539">
    <property type="entry name" value="Sigma70_r3"/>
    <property type="match status" value="1"/>
</dbReference>
<dbReference type="NCBIfam" id="TIGR02937">
    <property type="entry name" value="sigma70-ECF"/>
    <property type="match status" value="1"/>
</dbReference>
<sequence length="533" mass="60218">METLRSLVSTAPPLNPPKSLFRTSLTSSVSVLSEQAGCAVAPVPPTLTVRHFPASVLLQEQRDDFRSSYVLKEDRITQVTVDRRKMVNDVSLHEMDECDLDEVIKSLERQSLHWPNSWNLLPSLHAKDKPFSTIPMESTMRERDGIANTCQSQKKQNNPTSVGPGDVLSLAKQAMMASQEAVSLAENINILPMDFNECLYSGLTSEQPANGVSAEAVVAVRSTKLAERRLKKRRVSRNPKDITYDASSSVKVDIKKKLNKGFDSNDPLRLFLWGPETTQLLTVKEEKNLFVQIQDLMRLEEVKQKLHLQFNREPTLVEWAKAVGMSCRVLNSCLHTGNRSRNKMIYANSRLVVHVAKQYQGMGLSIGDLLQENVFALLKKVKAVKRSCILKGHHPTNLELARQVGITVEKLETLFVVSRNPVSIQERPWLDQQTTFQEIIADPEIEIPEQSIGKEMMRRHVRGLLGILNPKERQIIRSRFGIGDGERKSLSEIGDVLGLSKERVRQLESRALYKLKHQCLRSQGLDAYFDLLV</sequence>
<dbReference type="GO" id="GO:0003677">
    <property type="term" value="F:DNA binding"/>
    <property type="evidence" value="ECO:0007669"/>
    <property type="project" value="UniProtKB-KW"/>
</dbReference>